<evidence type="ECO:0000313" key="2">
    <source>
        <dbReference type="EMBL" id="MEI4279184.1"/>
    </source>
</evidence>
<sequence>MSSPTAPTLTVADYPLSVNRPELLRTPTGKPVTALTMDAVVSGELTAEDLRIAPETLELQAQLADASGRPQLAANFRRAAEMTAIPDAEVLSMYNALRPRASTAAKLTAMADKLEQTYGAPVSAALVREAAEVYGRRRLLADDEPEDAATAATSPDAVTPAVAADETAADETAADETTGSPA</sequence>
<protein>
    <submittedName>
        <fullName evidence="2">Diol dehydratase small subunit</fullName>
    </submittedName>
</protein>
<proteinExistence type="predicted"/>
<dbReference type="EMBL" id="JBAPLV010000012">
    <property type="protein sequence ID" value="MEI4279184.1"/>
    <property type="molecule type" value="Genomic_DNA"/>
</dbReference>
<dbReference type="NCBIfam" id="NF011972">
    <property type="entry name" value="PRK15443.1-3"/>
    <property type="match status" value="1"/>
</dbReference>
<keyword evidence="3" id="KW-1185">Reference proteome</keyword>
<organism evidence="2 3">
    <name type="scientific">Klenkia terrae</name>
    <dbReference type="NCBI Taxonomy" id="1052259"/>
    <lineage>
        <taxon>Bacteria</taxon>
        <taxon>Bacillati</taxon>
        <taxon>Actinomycetota</taxon>
        <taxon>Actinomycetes</taxon>
        <taxon>Geodermatophilales</taxon>
        <taxon>Geodermatophilaceae</taxon>
        <taxon>Klenkia</taxon>
    </lineage>
</organism>
<reference evidence="2 3" key="1">
    <citation type="submission" date="2024-03" db="EMBL/GenBank/DDBJ databases">
        <title>Draft genome sequence of Klenkia terrae.</title>
        <authorList>
            <person name="Duangmal K."/>
            <person name="Chantavorakit T."/>
        </authorList>
    </citation>
    <scope>NUCLEOTIDE SEQUENCE [LARGE SCALE GENOMIC DNA]</scope>
    <source>
        <strain evidence="2 3">JCM 17786</strain>
    </source>
</reference>
<dbReference type="Proteomes" id="UP001373496">
    <property type="component" value="Unassembled WGS sequence"/>
</dbReference>
<name>A0ABU8E698_9ACTN</name>
<comment type="caution">
    <text evidence="2">The sequence shown here is derived from an EMBL/GenBank/DDBJ whole genome shotgun (WGS) entry which is preliminary data.</text>
</comment>
<dbReference type="InterPro" id="IPR003207">
    <property type="entry name" value="Ppandiol/glycerol_DeHydtase_su"/>
</dbReference>
<dbReference type="RefSeq" id="WP_225235552.1">
    <property type="nucleotide sequence ID" value="NZ_JBAPLV010000012.1"/>
</dbReference>
<feature type="compositionally biased region" description="Low complexity" evidence="1">
    <location>
        <begin position="148"/>
        <end position="166"/>
    </location>
</feature>
<dbReference type="SUPFAM" id="SSF47148">
    <property type="entry name" value="Diol dehydratase, gamma subunit"/>
    <property type="match status" value="1"/>
</dbReference>
<gene>
    <name evidence="2" type="ORF">UXQ13_11980</name>
</gene>
<dbReference type="Gene3D" id="1.10.1510.20">
    <property type="entry name" value="Propanediol/glycerol dehydratase, small subunit"/>
    <property type="match status" value="1"/>
</dbReference>
<accession>A0ABU8E698</accession>
<evidence type="ECO:0000256" key="1">
    <source>
        <dbReference type="SAM" id="MobiDB-lite"/>
    </source>
</evidence>
<dbReference type="InterPro" id="IPR036091">
    <property type="entry name" value="Prodiol/glycerol_DeHase__sf_su"/>
</dbReference>
<evidence type="ECO:0000313" key="3">
    <source>
        <dbReference type="Proteomes" id="UP001373496"/>
    </source>
</evidence>
<dbReference type="Pfam" id="PF02287">
    <property type="entry name" value="Dehydratase_SU"/>
    <property type="match status" value="1"/>
</dbReference>
<feature type="region of interest" description="Disordered" evidence="1">
    <location>
        <begin position="142"/>
        <end position="182"/>
    </location>
</feature>